<feature type="transmembrane region" description="Helical" evidence="3">
    <location>
        <begin position="111"/>
        <end position="131"/>
    </location>
</feature>
<feature type="transmembrane region" description="Helical" evidence="3">
    <location>
        <begin position="365"/>
        <end position="387"/>
    </location>
</feature>
<dbReference type="OrthoDB" id="18110at2759"/>
<comment type="subcellular location">
    <subcellularLocation>
        <location evidence="1">Membrane</location>
        <topology evidence="1">Multi-pass membrane protein</topology>
    </subcellularLocation>
</comment>
<sequence length="597" mass="62362">MLGFTASRVQIATYLCGVALFSISFLVFLNSSISFVITQRIGQDNNVGGAVGTLGFADELVALVACPAWGLLSDRIGVRSVAVLGYAIIGLSLCVLVQARNVYPQLLLGRLLFSLGATASATMVTAILPAMTGIKAKAVDDSQSPTRRAGRTSHALAPSISSESTITPARFRSQSPTRFRSQSPTVDGARKKNTVVSTSHLAGLVGMFTGCGALVALLVFLPLPTRFHNAGETSAAAVADAFYVVGAIAILVAVGCFFGLRNLPAEEGKGFHCLIQMQSYKTSETYSRPVLSYPRLFLASVQLGFRSRNIGLGYLGGFVARASSVAISLFIPLATNTYFLRTGECKVDPSSPSDIKNACPQAYKLAAMLTGVSQLIALLCAPLFGYLSGRFPKFNVPLMVAATAGIIGYSAFASLKSPDPHNKDGSGAVFLIVALLGISQIGAIVCSLALLGRGIHNDEGGEDSHYREDLSTNGTGHPSAGATPPRSPLPTPAGEDAPLLTDDNNYSDHTNHSAHQSALVPKSHTHLKGSIAGTYSLLGGFGILLLTKAGGALFDSSGPGAPFVMMASFNAILLLVGTGVSIREAIQGRRKVEHGVR</sequence>
<dbReference type="SUPFAM" id="SSF103473">
    <property type="entry name" value="MFS general substrate transporter"/>
    <property type="match status" value="2"/>
</dbReference>
<dbReference type="GO" id="GO:0022857">
    <property type="term" value="F:transmembrane transporter activity"/>
    <property type="evidence" value="ECO:0007669"/>
    <property type="project" value="InterPro"/>
</dbReference>
<dbReference type="GO" id="GO:0016020">
    <property type="term" value="C:membrane"/>
    <property type="evidence" value="ECO:0007669"/>
    <property type="project" value="UniProtKB-SubCell"/>
</dbReference>
<feature type="region of interest" description="Disordered" evidence="2">
    <location>
        <begin position="139"/>
        <end position="191"/>
    </location>
</feature>
<keyword evidence="5" id="KW-1185">Reference proteome</keyword>
<feature type="transmembrane region" description="Helical" evidence="3">
    <location>
        <begin position="201"/>
        <end position="221"/>
    </location>
</feature>
<feature type="compositionally biased region" description="Polar residues" evidence="2">
    <location>
        <begin position="502"/>
        <end position="516"/>
    </location>
</feature>
<evidence type="ECO:0000313" key="4">
    <source>
        <dbReference type="EMBL" id="KAF2709759.1"/>
    </source>
</evidence>
<evidence type="ECO:0000256" key="2">
    <source>
        <dbReference type="SAM" id="MobiDB-lite"/>
    </source>
</evidence>
<feature type="transmembrane region" description="Helical" evidence="3">
    <location>
        <begin position="81"/>
        <end position="99"/>
    </location>
</feature>
<dbReference type="InterPro" id="IPR011701">
    <property type="entry name" value="MFS"/>
</dbReference>
<evidence type="ECO:0000313" key="5">
    <source>
        <dbReference type="Proteomes" id="UP000799428"/>
    </source>
</evidence>
<proteinExistence type="predicted"/>
<dbReference type="PANTHER" id="PTHR23524:SF1">
    <property type="entry name" value="MRH DOMAIN-CONTAINING PROTEIN-RELATED"/>
    <property type="match status" value="1"/>
</dbReference>
<dbReference type="Gene3D" id="1.20.1250.20">
    <property type="entry name" value="MFS general substrate transporter like domains"/>
    <property type="match status" value="1"/>
</dbReference>
<feature type="transmembrane region" description="Helical" evidence="3">
    <location>
        <begin position="532"/>
        <end position="554"/>
    </location>
</feature>
<keyword evidence="3" id="KW-0472">Membrane</keyword>
<dbReference type="Pfam" id="PF07690">
    <property type="entry name" value="MFS_1"/>
    <property type="match status" value="1"/>
</dbReference>
<dbReference type="InterPro" id="IPR036259">
    <property type="entry name" value="MFS_trans_sf"/>
</dbReference>
<dbReference type="EMBL" id="MU005770">
    <property type="protein sequence ID" value="KAF2709759.1"/>
    <property type="molecule type" value="Genomic_DNA"/>
</dbReference>
<feature type="transmembrane region" description="Helical" evidence="3">
    <location>
        <begin position="312"/>
        <end position="334"/>
    </location>
</feature>
<feature type="compositionally biased region" description="Polar residues" evidence="2">
    <location>
        <begin position="159"/>
        <end position="185"/>
    </location>
</feature>
<keyword evidence="3" id="KW-1133">Transmembrane helix</keyword>
<organism evidence="4 5">
    <name type="scientific">Pleomassaria siparia CBS 279.74</name>
    <dbReference type="NCBI Taxonomy" id="1314801"/>
    <lineage>
        <taxon>Eukaryota</taxon>
        <taxon>Fungi</taxon>
        <taxon>Dikarya</taxon>
        <taxon>Ascomycota</taxon>
        <taxon>Pezizomycotina</taxon>
        <taxon>Dothideomycetes</taxon>
        <taxon>Pleosporomycetidae</taxon>
        <taxon>Pleosporales</taxon>
        <taxon>Pleomassariaceae</taxon>
        <taxon>Pleomassaria</taxon>
    </lineage>
</organism>
<reference evidence="4" key="1">
    <citation type="journal article" date="2020" name="Stud. Mycol.">
        <title>101 Dothideomycetes genomes: a test case for predicting lifestyles and emergence of pathogens.</title>
        <authorList>
            <person name="Haridas S."/>
            <person name="Albert R."/>
            <person name="Binder M."/>
            <person name="Bloem J."/>
            <person name="Labutti K."/>
            <person name="Salamov A."/>
            <person name="Andreopoulos B."/>
            <person name="Baker S."/>
            <person name="Barry K."/>
            <person name="Bills G."/>
            <person name="Bluhm B."/>
            <person name="Cannon C."/>
            <person name="Castanera R."/>
            <person name="Culley D."/>
            <person name="Daum C."/>
            <person name="Ezra D."/>
            <person name="Gonzalez J."/>
            <person name="Henrissat B."/>
            <person name="Kuo A."/>
            <person name="Liang C."/>
            <person name="Lipzen A."/>
            <person name="Lutzoni F."/>
            <person name="Magnuson J."/>
            <person name="Mondo S."/>
            <person name="Nolan M."/>
            <person name="Ohm R."/>
            <person name="Pangilinan J."/>
            <person name="Park H.-J."/>
            <person name="Ramirez L."/>
            <person name="Alfaro M."/>
            <person name="Sun H."/>
            <person name="Tritt A."/>
            <person name="Yoshinaga Y."/>
            <person name="Zwiers L.-H."/>
            <person name="Turgeon B."/>
            <person name="Goodwin S."/>
            <person name="Spatafora J."/>
            <person name="Crous P."/>
            <person name="Grigoriev I."/>
        </authorList>
    </citation>
    <scope>NUCLEOTIDE SEQUENCE</scope>
    <source>
        <strain evidence="4">CBS 279.74</strain>
    </source>
</reference>
<feature type="transmembrane region" description="Helical" evidence="3">
    <location>
        <begin position="49"/>
        <end position="69"/>
    </location>
</feature>
<feature type="transmembrane region" description="Helical" evidence="3">
    <location>
        <begin position="12"/>
        <end position="37"/>
    </location>
</feature>
<feature type="region of interest" description="Disordered" evidence="2">
    <location>
        <begin position="462"/>
        <end position="521"/>
    </location>
</feature>
<dbReference type="Proteomes" id="UP000799428">
    <property type="component" value="Unassembled WGS sequence"/>
</dbReference>
<keyword evidence="3" id="KW-0812">Transmembrane</keyword>
<dbReference type="PANTHER" id="PTHR23524">
    <property type="entry name" value="TRANSPORTER, PUTATIVE (AFU_ORTHOLOGUE AFUA_8G04850)-RELATED"/>
    <property type="match status" value="1"/>
</dbReference>
<evidence type="ECO:0000256" key="1">
    <source>
        <dbReference type="ARBA" id="ARBA00004141"/>
    </source>
</evidence>
<protein>
    <recommendedName>
        <fullName evidence="6">MFS general substrate transporter</fullName>
    </recommendedName>
</protein>
<feature type="transmembrane region" description="Helical" evidence="3">
    <location>
        <begin position="560"/>
        <end position="582"/>
    </location>
</feature>
<dbReference type="AlphaFoldDB" id="A0A6G1KA36"/>
<feature type="transmembrane region" description="Helical" evidence="3">
    <location>
        <begin position="241"/>
        <end position="260"/>
    </location>
</feature>
<gene>
    <name evidence="4" type="ORF">K504DRAFT_432653</name>
</gene>
<evidence type="ECO:0008006" key="6">
    <source>
        <dbReference type="Google" id="ProtNLM"/>
    </source>
</evidence>
<feature type="transmembrane region" description="Helical" evidence="3">
    <location>
        <begin position="427"/>
        <end position="451"/>
    </location>
</feature>
<name>A0A6G1KA36_9PLEO</name>
<accession>A0A6G1KA36</accession>
<feature type="transmembrane region" description="Helical" evidence="3">
    <location>
        <begin position="394"/>
        <end position="415"/>
    </location>
</feature>
<evidence type="ECO:0000256" key="3">
    <source>
        <dbReference type="SAM" id="Phobius"/>
    </source>
</evidence>